<comment type="caution">
    <text evidence="2">The sequence shown here is derived from an EMBL/GenBank/DDBJ whole genome shotgun (WGS) entry which is preliminary data.</text>
</comment>
<feature type="region of interest" description="Disordered" evidence="1">
    <location>
        <begin position="228"/>
        <end position="275"/>
    </location>
</feature>
<keyword evidence="3" id="KW-1185">Reference proteome</keyword>
<gene>
    <name evidence="2" type="ORF">BCR33DRAFT_715022</name>
</gene>
<feature type="region of interest" description="Disordered" evidence="1">
    <location>
        <begin position="163"/>
        <end position="196"/>
    </location>
</feature>
<dbReference type="EMBL" id="MCGO01000014">
    <property type="protein sequence ID" value="ORY47274.1"/>
    <property type="molecule type" value="Genomic_DNA"/>
</dbReference>
<dbReference type="AlphaFoldDB" id="A0A1Y2CK85"/>
<sequence length="430" mass="46537">MLSEDPQPSLQFDSNGEDAADKLLAQAGVKEFIEEDPSAVQWLTTDEFTTTTSVSIQEYTHESFMNEDIHVSVVNTTQDTELIVNDVAVEALDPPSSTSQQNFAQCVSVNDASYSVVVEEEEDDESLIWVPTTPPRHLTKPSPEFSTENIADDADMVAESELGDNAAPENVQRCDDDSGWDEVSSSIPPNVNYDEYEYDDEEGTSALDGMLPNEIEQMASTLEENDNASADCMESGDSAPTHPSSSPENENLSQSSTDLEASNAQSETSCTIPPTESVYLQDWERVYGCSESSQQAEIPSTPEPQESPLPLLAAAELQSEADDSTTVIIPIAKDGTFNDADHPSLSRESLAKVRVALAKCAKTGKYPSRITVKKEKVKKGAGKGGIVKESGPSSSNGKNVFRGLWNPLRRILSGLGFASQEGLTKDTEMD</sequence>
<accession>A0A1Y2CK85</accession>
<proteinExistence type="predicted"/>
<protein>
    <submittedName>
        <fullName evidence="2">Uncharacterized protein</fullName>
    </submittedName>
</protein>
<name>A0A1Y2CK85_9FUNG</name>
<feature type="region of interest" description="Disordered" evidence="1">
    <location>
        <begin position="380"/>
        <end position="399"/>
    </location>
</feature>
<feature type="compositionally biased region" description="Polar residues" evidence="1">
    <location>
        <begin position="241"/>
        <end position="274"/>
    </location>
</feature>
<reference evidence="2 3" key="1">
    <citation type="submission" date="2016-07" db="EMBL/GenBank/DDBJ databases">
        <title>Pervasive Adenine N6-methylation of Active Genes in Fungi.</title>
        <authorList>
            <consortium name="DOE Joint Genome Institute"/>
            <person name="Mondo S.J."/>
            <person name="Dannebaum R.O."/>
            <person name="Kuo R.C."/>
            <person name="Labutti K."/>
            <person name="Haridas S."/>
            <person name="Kuo A."/>
            <person name="Salamov A."/>
            <person name="Ahrendt S.R."/>
            <person name="Lipzen A."/>
            <person name="Sullivan W."/>
            <person name="Andreopoulos W.B."/>
            <person name="Clum A."/>
            <person name="Lindquist E."/>
            <person name="Daum C."/>
            <person name="Ramamoorthy G.K."/>
            <person name="Gryganskyi A."/>
            <person name="Culley D."/>
            <person name="Magnuson J.K."/>
            <person name="James T.Y."/>
            <person name="O'Malley M.A."/>
            <person name="Stajich J.E."/>
            <person name="Spatafora J.W."/>
            <person name="Visel A."/>
            <person name="Grigoriev I.V."/>
        </authorList>
    </citation>
    <scope>NUCLEOTIDE SEQUENCE [LARGE SCALE GENOMIC DNA]</scope>
    <source>
        <strain evidence="2 3">JEL800</strain>
    </source>
</reference>
<evidence type="ECO:0000313" key="2">
    <source>
        <dbReference type="EMBL" id="ORY47274.1"/>
    </source>
</evidence>
<evidence type="ECO:0000313" key="3">
    <source>
        <dbReference type="Proteomes" id="UP000193642"/>
    </source>
</evidence>
<dbReference type="Proteomes" id="UP000193642">
    <property type="component" value="Unassembled WGS sequence"/>
</dbReference>
<dbReference type="OrthoDB" id="2162880at2759"/>
<organism evidence="2 3">
    <name type="scientific">Rhizoclosmatium globosum</name>
    <dbReference type="NCBI Taxonomy" id="329046"/>
    <lineage>
        <taxon>Eukaryota</taxon>
        <taxon>Fungi</taxon>
        <taxon>Fungi incertae sedis</taxon>
        <taxon>Chytridiomycota</taxon>
        <taxon>Chytridiomycota incertae sedis</taxon>
        <taxon>Chytridiomycetes</taxon>
        <taxon>Chytridiales</taxon>
        <taxon>Chytriomycetaceae</taxon>
        <taxon>Rhizoclosmatium</taxon>
    </lineage>
</organism>
<evidence type="ECO:0000256" key="1">
    <source>
        <dbReference type="SAM" id="MobiDB-lite"/>
    </source>
</evidence>